<sequence>MHGQEIACCGVPTWNNTLSDITNEGYVMMYDMSSSRLCYEVSSLRALVDARWWSVAGQDAGRYKVGIRVRFPAIRFHSLPAIATIIVSLANRCLVADARLWWMTLGEREMPSRTWTHFRTIVIACFGPLHEEGAGMPYRNPEIYRDMYHARYLSYAVVWHAYL</sequence>
<evidence type="ECO:0000313" key="2">
    <source>
        <dbReference type="Proteomes" id="UP001187192"/>
    </source>
</evidence>
<keyword evidence="2" id="KW-1185">Reference proteome</keyword>
<organism evidence="1 2">
    <name type="scientific">Ficus carica</name>
    <name type="common">Common fig</name>
    <dbReference type="NCBI Taxonomy" id="3494"/>
    <lineage>
        <taxon>Eukaryota</taxon>
        <taxon>Viridiplantae</taxon>
        <taxon>Streptophyta</taxon>
        <taxon>Embryophyta</taxon>
        <taxon>Tracheophyta</taxon>
        <taxon>Spermatophyta</taxon>
        <taxon>Magnoliopsida</taxon>
        <taxon>eudicotyledons</taxon>
        <taxon>Gunneridae</taxon>
        <taxon>Pentapetalae</taxon>
        <taxon>rosids</taxon>
        <taxon>fabids</taxon>
        <taxon>Rosales</taxon>
        <taxon>Moraceae</taxon>
        <taxon>Ficeae</taxon>
        <taxon>Ficus</taxon>
    </lineage>
</organism>
<reference evidence="1" key="1">
    <citation type="submission" date="2023-07" db="EMBL/GenBank/DDBJ databases">
        <title>draft genome sequence of fig (Ficus carica).</title>
        <authorList>
            <person name="Takahashi T."/>
            <person name="Nishimura K."/>
        </authorList>
    </citation>
    <scope>NUCLEOTIDE SEQUENCE</scope>
</reference>
<accession>A0AA88E6B4</accession>
<evidence type="ECO:0000313" key="1">
    <source>
        <dbReference type="EMBL" id="GMN68769.1"/>
    </source>
</evidence>
<comment type="caution">
    <text evidence="1">The sequence shown here is derived from an EMBL/GenBank/DDBJ whole genome shotgun (WGS) entry which is preliminary data.</text>
</comment>
<dbReference type="Proteomes" id="UP001187192">
    <property type="component" value="Unassembled WGS sequence"/>
</dbReference>
<dbReference type="EMBL" id="BTGU01000689">
    <property type="protein sequence ID" value="GMN68769.1"/>
    <property type="molecule type" value="Genomic_DNA"/>
</dbReference>
<gene>
    <name evidence="1" type="ORF">TIFTF001_037822</name>
</gene>
<proteinExistence type="predicted"/>
<protein>
    <submittedName>
        <fullName evidence="1">Uncharacterized protein</fullName>
    </submittedName>
</protein>
<name>A0AA88E6B4_FICCA</name>
<dbReference type="AlphaFoldDB" id="A0AA88E6B4"/>